<dbReference type="GO" id="GO:0003677">
    <property type="term" value="F:DNA binding"/>
    <property type="evidence" value="ECO:0007669"/>
    <property type="project" value="UniProtKB-KW"/>
</dbReference>
<dbReference type="InterPro" id="IPR036390">
    <property type="entry name" value="WH_DNA-bd_sf"/>
</dbReference>
<dbReference type="InterPro" id="IPR051011">
    <property type="entry name" value="Metal_resp_trans_reg"/>
</dbReference>
<dbReference type="InterPro" id="IPR001845">
    <property type="entry name" value="HTH_ArsR_DNA-bd_dom"/>
</dbReference>
<accession>A0AAC9W2D6</accession>
<dbReference type="GO" id="GO:0003700">
    <property type="term" value="F:DNA-binding transcription factor activity"/>
    <property type="evidence" value="ECO:0007669"/>
    <property type="project" value="InterPro"/>
</dbReference>
<evidence type="ECO:0000256" key="2">
    <source>
        <dbReference type="ARBA" id="ARBA00023125"/>
    </source>
</evidence>
<dbReference type="KEGG" id="elim:B2M23_04335"/>
<dbReference type="EMBL" id="CP019962">
    <property type="protein sequence ID" value="ARD64813.1"/>
    <property type="molecule type" value="Genomic_DNA"/>
</dbReference>
<dbReference type="SUPFAM" id="SSF46785">
    <property type="entry name" value="Winged helix' DNA-binding domain"/>
    <property type="match status" value="1"/>
</dbReference>
<dbReference type="AlphaFoldDB" id="A0AAC9W2D6"/>
<dbReference type="SMART" id="SM00418">
    <property type="entry name" value="HTH_ARSR"/>
    <property type="match status" value="1"/>
</dbReference>
<dbReference type="Pfam" id="PF01022">
    <property type="entry name" value="HTH_5"/>
    <property type="match status" value="1"/>
</dbReference>
<evidence type="ECO:0000259" key="4">
    <source>
        <dbReference type="PROSITE" id="PS50987"/>
    </source>
</evidence>
<dbReference type="PROSITE" id="PS50987">
    <property type="entry name" value="HTH_ARSR_2"/>
    <property type="match status" value="1"/>
</dbReference>
<evidence type="ECO:0000256" key="3">
    <source>
        <dbReference type="ARBA" id="ARBA00023163"/>
    </source>
</evidence>
<dbReference type="NCBIfam" id="NF033788">
    <property type="entry name" value="HTH_metalloreg"/>
    <property type="match status" value="1"/>
</dbReference>
<gene>
    <name evidence="5" type="ORF">B2M23_04335</name>
</gene>
<evidence type="ECO:0000256" key="1">
    <source>
        <dbReference type="ARBA" id="ARBA00023015"/>
    </source>
</evidence>
<name>A0AAC9W2D6_EUBLI</name>
<proteinExistence type="predicted"/>
<dbReference type="PANTHER" id="PTHR43132:SF2">
    <property type="entry name" value="ARSENICAL RESISTANCE OPERON REPRESSOR ARSR-RELATED"/>
    <property type="match status" value="1"/>
</dbReference>
<dbReference type="CDD" id="cd00090">
    <property type="entry name" value="HTH_ARSR"/>
    <property type="match status" value="1"/>
</dbReference>
<dbReference type="Proteomes" id="UP000192391">
    <property type="component" value="Chromosome"/>
</dbReference>
<keyword evidence="3" id="KW-0804">Transcription</keyword>
<protein>
    <submittedName>
        <fullName evidence="5">Transcriptional regulator</fullName>
    </submittedName>
</protein>
<dbReference type="InterPro" id="IPR011991">
    <property type="entry name" value="ArsR-like_HTH"/>
</dbReference>
<dbReference type="Gene3D" id="1.10.10.10">
    <property type="entry name" value="Winged helix-like DNA-binding domain superfamily/Winged helix DNA-binding domain"/>
    <property type="match status" value="1"/>
</dbReference>
<evidence type="ECO:0000313" key="5">
    <source>
        <dbReference type="EMBL" id="ARD64813.1"/>
    </source>
</evidence>
<organism evidence="5 6">
    <name type="scientific">Eubacterium limosum</name>
    <dbReference type="NCBI Taxonomy" id="1736"/>
    <lineage>
        <taxon>Bacteria</taxon>
        <taxon>Bacillati</taxon>
        <taxon>Bacillota</taxon>
        <taxon>Clostridia</taxon>
        <taxon>Eubacteriales</taxon>
        <taxon>Eubacteriaceae</taxon>
        <taxon>Eubacterium</taxon>
    </lineage>
</organism>
<keyword evidence="2" id="KW-0238">DNA-binding</keyword>
<dbReference type="PRINTS" id="PR00778">
    <property type="entry name" value="HTHARSR"/>
</dbReference>
<dbReference type="InterPro" id="IPR036388">
    <property type="entry name" value="WH-like_DNA-bd_sf"/>
</dbReference>
<reference evidence="6" key="1">
    <citation type="journal article" date="2017" name="Sci. Rep.">
        <title>Determination of the Genome and Primary Transcriptome of Syngas Fermenting Eubacterium limosum ATCC 8486.</title>
        <authorList>
            <person name="Song Y."/>
            <person name="Shin J."/>
            <person name="Jeong Y."/>
            <person name="Jin S."/>
            <person name="Lee J.K."/>
            <person name="Kim D.R."/>
            <person name="Kim S.C."/>
            <person name="Cho S."/>
            <person name="Cho B.K."/>
        </authorList>
    </citation>
    <scope>NUCLEOTIDE SEQUENCE [LARGE SCALE GENOMIC DNA]</scope>
    <source>
        <strain evidence="6">ATCC 8486</strain>
    </source>
</reference>
<evidence type="ECO:0000313" key="6">
    <source>
        <dbReference type="Proteomes" id="UP000192391"/>
    </source>
</evidence>
<sequence>MCVGMEKIMIINILKTLSDVNRLRILNLLNQKPLCVCEIEYLLELNQSNLSRHLRNMNQLGLLDTWRENKFAYYKINEDFVKANPFIMEVFDRLTEEKQLQEDLDNFNAYIAENIPCACVTKMLLEKKYEQKEGS</sequence>
<keyword evidence="1" id="KW-0805">Transcription regulation</keyword>
<feature type="domain" description="HTH arsR-type" evidence="4">
    <location>
        <begin position="2"/>
        <end position="98"/>
    </location>
</feature>
<dbReference type="PANTHER" id="PTHR43132">
    <property type="entry name" value="ARSENICAL RESISTANCE OPERON REPRESSOR ARSR-RELATED"/>
    <property type="match status" value="1"/>
</dbReference>